<organism evidence="3 4">
    <name type="scientific">Alosa alosa</name>
    <name type="common">allis shad</name>
    <dbReference type="NCBI Taxonomy" id="278164"/>
    <lineage>
        <taxon>Eukaryota</taxon>
        <taxon>Metazoa</taxon>
        <taxon>Chordata</taxon>
        <taxon>Craniata</taxon>
        <taxon>Vertebrata</taxon>
        <taxon>Euteleostomi</taxon>
        <taxon>Actinopterygii</taxon>
        <taxon>Neopterygii</taxon>
        <taxon>Teleostei</taxon>
        <taxon>Clupei</taxon>
        <taxon>Clupeiformes</taxon>
        <taxon>Clupeoidei</taxon>
        <taxon>Clupeidae</taxon>
        <taxon>Alosa</taxon>
    </lineage>
</organism>
<evidence type="ECO:0000313" key="3">
    <source>
        <dbReference type="EMBL" id="KAG5265293.1"/>
    </source>
</evidence>
<dbReference type="Proteomes" id="UP000823561">
    <property type="component" value="Chromosome 19"/>
</dbReference>
<sequence length="87" mass="9273">MTQSVLLTMASPSLPRIAVRILSALVLVIAVVHGNEMLDEDPLQPTALDQTVAVGGTVILTCTVTTTDNSSLQWSNTAQQTLYFGDK</sequence>
<evidence type="ECO:0000313" key="4">
    <source>
        <dbReference type="Proteomes" id="UP000823561"/>
    </source>
</evidence>
<accession>A0AAV6FR14</accession>
<dbReference type="EMBL" id="JADWDJ010000019">
    <property type="protein sequence ID" value="KAG5265293.1"/>
    <property type="molecule type" value="Genomic_DNA"/>
</dbReference>
<evidence type="ECO:0000256" key="1">
    <source>
        <dbReference type="SAM" id="SignalP"/>
    </source>
</evidence>
<feature type="signal peptide" evidence="1">
    <location>
        <begin position="1"/>
        <end position="34"/>
    </location>
</feature>
<feature type="chain" id="PRO_5043675152" description="Ig-like domain-containing protein" evidence="1">
    <location>
        <begin position="35"/>
        <end position="87"/>
    </location>
</feature>
<dbReference type="Gene3D" id="2.60.40.10">
    <property type="entry name" value="Immunoglobulins"/>
    <property type="match status" value="1"/>
</dbReference>
<comment type="caution">
    <text evidence="3">The sequence shown here is derived from an EMBL/GenBank/DDBJ whole genome shotgun (WGS) entry which is preliminary data.</text>
</comment>
<keyword evidence="1" id="KW-0732">Signal</keyword>
<keyword evidence="4" id="KW-1185">Reference proteome</keyword>
<name>A0AAV6FR14_9TELE</name>
<protein>
    <recommendedName>
        <fullName evidence="2">Ig-like domain-containing protein</fullName>
    </recommendedName>
</protein>
<feature type="domain" description="Ig-like" evidence="2">
    <location>
        <begin position="45"/>
        <end position="87"/>
    </location>
</feature>
<proteinExistence type="predicted"/>
<evidence type="ECO:0000259" key="2">
    <source>
        <dbReference type="PROSITE" id="PS50835"/>
    </source>
</evidence>
<feature type="non-terminal residue" evidence="3">
    <location>
        <position position="87"/>
    </location>
</feature>
<dbReference type="InterPro" id="IPR007110">
    <property type="entry name" value="Ig-like_dom"/>
</dbReference>
<dbReference type="PROSITE" id="PS50835">
    <property type="entry name" value="IG_LIKE"/>
    <property type="match status" value="1"/>
</dbReference>
<dbReference type="InterPro" id="IPR013783">
    <property type="entry name" value="Ig-like_fold"/>
</dbReference>
<dbReference type="AlphaFoldDB" id="A0AAV6FR14"/>
<reference evidence="3" key="1">
    <citation type="submission" date="2020-10" db="EMBL/GenBank/DDBJ databases">
        <title>Chromosome-scale genome assembly of the Allis shad, Alosa alosa.</title>
        <authorList>
            <person name="Margot Z."/>
            <person name="Christophe K."/>
            <person name="Cabau C."/>
            <person name="Louis A."/>
            <person name="Berthelot C."/>
            <person name="Parey E."/>
            <person name="Roest Crollius H."/>
            <person name="Montfort J."/>
            <person name="Robinson-Rechavi M."/>
            <person name="Bucao C."/>
            <person name="Bouchez O."/>
            <person name="Gislard M."/>
            <person name="Lluch J."/>
            <person name="Milhes M."/>
            <person name="Lampietro C."/>
            <person name="Lopez Roques C."/>
            <person name="Donnadieu C."/>
            <person name="Braasch I."/>
            <person name="Desvignes T."/>
            <person name="Postlethwait J."/>
            <person name="Bobe J."/>
            <person name="Guiguen Y."/>
        </authorList>
    </citation>
    <scope>NUCLEOTIDE SEQUENCE</scope>
    <source>
        <strain evidence="3">M-15738</strain>
        <tissue evidence="3">Blood</tissue>
    </source>
</reference>
<gene>
    <name evidence="3" type="ORF">AALO_G00240650</name>
</gene>